<dbReference type="GO" id="GO:0005737">
    <property type="term" value="C:cytoplasm"/>
    <property type="evidence" value="ECO:0007669"/>
    <property type="project" value="TreeGrafter"/>
</dbReference>
<comment type="subcellular location">
    <subcellularLocation>
        <location evidence="1">Membrane</location>
        <topology evidence="1">Single-pass membrane protein</topology>
    </subcellularLocation>
</comment>
<accession>A0A8S4P2H8</accession>
<organism evidence="9 10">
    <name type="scientific">Owenia fusiformis</name>
    <name type="common">Polychaete worm</name>
    <dbReference type="NCBI Taxonomy" id="6347"/>
    <lineage>
        <taxon>Eukaryota</taxon>
        <taxon>Metazoa</taxon>
        <taxon>Spiralia</taxon>
        <taxon>Lophotrochozoa</taxon>
        <taxon>Annelida</taxon>
        <taxon>Polychaeta</taxon>
        <taxon>Sedentaria</taxon>
        <taxon>Canalipalpata</taxon>
        <taxon>Sabellida</taxon>
        <taxon>Oweniida</taxon>
        <taxon>Oweniidae</taxon>
        <taxon>Owenia</taxon>
    </lineage>
</organism>
<dbReference type="GO" id="GO:0016757">
    <property type="term" value="F:glycosyltransferase activity"/>
    <property type="evidence" value="ECO:0007669"/>
    <property type="project" value="UniProtKB-UniRule"/>
</dbReference>
<keyword evidence="5 8" id="KW-0812">Transmembrane</keyword>
<comment type="similarity">
    <text evidence="2 8">Belongs to the glycosyltransferase 92 family.</text>
</comment>
<protein>
    <recommendedName>
        <fullName evidence="8">Glycosyltransferase family 92 protein</fullName>
        <ecNumber evidence="8">2.4.1.-</ecNumber>
    </recommendedName>
</protein>
<dbReference type="EC" id="2.4.1.-" evidence="8"/>
<dbReference type="InterPro" id="IPR008166">
    <property type="entry name" value="Glyco_transf_92"/>
</dbReference>
<dbReference type="PANTHER" id="PTHR21461:SF69">
    <property type="entry name" value="GLYCOSYLTRANSFERASE FAMILY 92 PROTEIN"/>
    <property type="match status" value="1"/>
</dbReference>
<dbReference type="EMBL" id="CAIIXF020000006">
    <property type="protein sequence ID" value="CAH1786867.1"/>
    <property type="molecule type" value="Genomic_DNA"/>
</dbReference>
<keyword evidence="10" id="KW-1185">Reference proteome</keyword>
<keyword evidence="3 8" id="KW-0328">Glycosyltransferase</keyword>
<evidence type="ECO:0000256" key="2">
    <source>
        <dbReference type="ARBA" id="ARBA00007647"/>
    </source>
</evidence>
<evidence type="ECO:0000256" key="3">
    <source>
        <dbReference type="ARBA" id="ARBA00022676"/>
    </source>
</evidence>
<evidence type="ECO:0000313" key="10">
    <source>
        <dbReference type="Proteomes" id="UP000749559"/>
    </source>
</evidence>
<evidence type="ECO:0000313" key="9">
    <source>
        <dbReference type="EMBL" id="CAH1786867.1"/>
    </source>
</evidence>
<evidence type="ECO:0000256" key="6">
    <source>
        <dbReference type="ARBA" id="ARBA00022989"/>
    </source>
</evidence>
<proteinExistence type="inferred from homology"/>
<keyword evidence="6 8" id="KW-1133">Transmembrane helix</keyword>
<evidence type="ECO:0000256" key="7">
    <source>
        <dbReference type="ARBA" id="ARBA00023136"/>
    </source>
</evidence>
<dbReference type="Proteomes" id="UP000749559">
    <property type="component" value="Unassembled WGS sequence"/>
</dbReference>
<sequence length="507" mass="59274">MVTQQRKATTMKKKWNWYKTILAYSSGVLLFITTMNMIWTFNHTIEWIISKPRSYTRHVPMVIDRTHEISTNKGAGWMKYNFKKMETNFVKIPERDLIVWSAFYDNRSVGDVAFKFNDGSKGALVQPWNVKHRPVVVLLGLSERKLSSTYCHLYFSNTSFREARLKRKRTTKVVSKMRMLKFRPFNIWRNNLFMCDVNRHFVETSNLELPVLVGLSASNISLPEKLIKVEPFSGAKPRPDNSIGVCVSTIYGNLSSVNFAEFVEYYRGMGINNFYLYEALNITEDLSKLLTWYEKKGVLKYIPWRLPFGDNSYPERASQNFFDNHVHKAQNMDCIYRNYGRHKWMLHVDVDEFIVPKLDMTIDQMITRVSKQENYPQKVSSLRFLHVQFCIDQPPNNKTNIDKNAEFDLLFDRYQISSKPWPITAGGARTKFLSNPAGVEYVGSHEASLRLKDFKEVNIDPSIATMHHYRKPLLDKKLPCDQTNTHALKYVKELRRGVKFVLESSNK</sequence>
<dbReference type="GO" id="GO:0016020">
    <property type="term" value="C:membrane"/>
    <property type="evidence" value="ECO:0007669"/>
    <property type="project" value="UniProtKB-SubCell"/>
</dbReference>
<reference evidence="9" key="1">
    <citation type="submission" date="2022-03" db="EMBL/GenBank/DDBJ databases">
        <authorList>
            <person name="Martin C."/>
        </authorList>
    </citation>
    <scope>NUCLEOTIDE SEQUENCE</scope>
</reference>
<dbReference type="OrthoDB" id="2017643at2759"/>
<gene>
    <name evidence="9" type="ORF">OFUS_LOCUS12677</name>
</gene>
<dbReference type="Pfam" id="PF01697">
    <property type="entry name" value="Glyco_transf_92"/>
    <property type="match status" value="1"/>
</dbReference>
<keyword evidence="7 8" id="KW-0472">Membrane</keyword>
<comment type="caution">
    <text evidence="9">The sequence shown here is derived from an EMBL/GenBank/DDBJ whole genome shotgun (WGS) entry which is preliminary data.</text>
</comment>
<evidence type="ECO:0000256" key="5">
    <source>
        <dbReference type="ARBA" id="ARBA00022692"/>
    </source>
</evidence>
<name>A0A8S4P2H8_OWEFU</name>
<dbReference type="PANTHER" id="PTHR21461">
    <property type="entry name" value="GLYCOSYLTRANSFERASE FAMILY 92 PROTEIN"/>
    <property type="match status" value="1"/>
</dbReference>
<keyword evidence="4 8" id="KW-0808">Transferase</keyword>
<evidence type="ECO:0000256" key="4">
    <source>
        <dbReference type="ARBA" id="ARBA00022679"/>
    </source>
</evidence>
<feature type="transmembrane region" description="Helical" evidence="8">
    <location>
        <begin position="21"/>
        <end position="41"/>
    </location>
</feature>
<evidence type="ECO:0000256" key="8">
    <source>
        <dbReference type="RuleBase" id="RU366017"/>
    </source>
</evidence>
<dbReference type="AlphaFoldDB" id="A0A8S4P2H8"/>
<evidence type="ECO:0000256" key="1">
    <source>
        <dbReference type="ARBA" id="ARBA00004167"/>
    </source>
</evidence>